<sequence length="337" mass="37852">MPQNKLPATDSGIFLWMTYHAMKQAGLDCAAIFASVGMPDSPPDPNVRQINSPQGQFWAAAEKVSGDPDIGLHIGGAMPAFRGQVIEYLFLSSPTFGEGLERTLRYHRLLTDALHIKFRIEGDSAILYGFEHPVRHYLECAVAALITFLWHVTDSKFQAQEICFIYEKGASAIDYERIYRCPVHLGADEGIIRFDAKFLERPSPAAEPQLLTVHENLALQRISDLDRRELVHKIEGELAGLLELGEVTLESVATLLNKNPRTLRADLAHIGTHFNDVVANYRKRLAQQLLAQTQAPLDQIVYQTGFSEPSAFIRAFKRWTGETPMSYRARKQPEGKH</sequence>
<dbReference type="PANTHER" id="PTHR47894">
    <property type="entry name" value="HTH-TYPE TRANSCRIPTIONAL REGULATOR GADX"/>
    <property type="match status" value="1"/>
</dbReference>
<dbReference type="KEGG" id="mbah:HYN46_02255"/>
<dbReference type="InterPro" id="IPR009057">
    <property type="entry name" value="Homeodomain-like_sf"/>
</dbReference>
<evidence type="ECO:0000256" key="3">
    <source>
        <dbReference type="ARBA" id="ARBA00023163"/>
    </source>
</evidence>
<name>A0A345P3E6_9GAMM</name>
<keyword evidence="6" id="KW-1185">Reference proteome</keyword>
<dbReference type="GO" id="GO:0005829">
    <property type="term" value="C:cytosol"/>
    <property type="evidence" value="ECO:0007669"/>
    <property type="project" value="TreeGrafter"/>
</dbReference>
<dbReference type="OrthoDB" id="5582699at2"/>
<dbReference type="InterPro" id="IPR018060">
    <property type="entry name" value="HTH_AraC"/>
</dbReference>
<keyword evidence="3" id="KW-0804">Transcription</keyword>
<dbReference type="GO" id="GO:0000976">
    <property type="term" value="F:transcription cis-regulatory region binding"/>
    <property type="evidence" value="ECO:0007669"/>
    <property type="project" value="TreeGrafter"/>
</dbReference>
<evidence type="ECO:0000256" key="1">
    <source>
        <dbReference type="ARBA" id="ARBA00023015"/>
    </source>
</evidence>
<dbReference type="SMART" id="SM00342">
    <property type="entry name" value="HTH_ARAC"/>
    <property type="match status" value="1"/>
</dbReference>
<gene>
    <name evidence="5" type="ORF">HYN46_02255</name>
</gene>
<evidence type="ECO:0000313" key="6">
    <source>
        <dbReference type="Proteomes" id="UP000253940"/>
    </source>
</evidence>
<dbReference type="GO" id="GO:0003700">
    <property type="term" value="F:DNA-binding transcription factor activity"/>
    <property type="evidence" value="ECO:0007669"/>
    <property type="project" value="InterPro"/>
</dbReference>
<evidence type="ECO:0000256" key="2">
    <source>
        <dbReference type="ARBA" id="ARBA00023125"/>
    </source>
</evidence>
<keyword evidence="2" id="KW-0238">DNA-binding</keyword>
<dbReference type="EMBL" id="CP031222">
    <property type="protein sequence ID" value="AXI01805.1"/>
    <property type="molecule type" value="Genomic_DNA"/>
</dbReference>
<accession>A0A345P3E6</accession>
<protein>
    <submittedName>
        <fullName evidence="5">AraC family transcriptional regulator</fullName>
    </submittedName>
</protein>
<dbReference type="Proteomes" id="UP000253940">
    <property type="component" value="Chromosome"/>
</dbReference>
<dbReference type="AlphaFoldDB" id="A0A345P3E6"/>
<dbReference type="InterPro" id="IPR032687">
    <property type="entry name" value="AraC-type_N"/>
</dbReference>
<dbReference type="Gene3D" id="1.10.10.60">
    <property type="entry name" value="Homeodomain-like"/>
    <property type="match status" value="1"/>
</dbReference>
<dbReference type="PANTHER" id="PTHR47894:SF1">
    <property type="entry name" value="HTH-TYPE TRANSCRIPTIONAL REGULATOR VQSM"/>
    <property type="match status" value="1"/>
</dbReference>
<reference evidence="5 6" key="1">
    <citation type="submission" date="2018-07" db="EMBL/GenBank/DDBJ databases">
        <title>Genome sequencing of Moraxellaceae gen. HYN0046.</title>
        <authorList>
            <person name="Kim M."/>
            <person name="Yi H."/>
        </authorList>
    </citation>
    <scope>NUCLEOTIDE SEQUENCE [LARGE SCALE GENOMIC DNA]</scope>
    <source>
        <strain evidence="5 6">HYN0046</strain>
    </source>
</reference>
<evidence type="ECO:0000313" key="5">
    <source>
        <dbReference type="EMBL" id="AXI01805.1"/>
    </source>
</evidence>
<feature type="domain" description="HTH araC/xylS-type" evidence="4">
    <location>
        <begin position="228"/>
        <end position="330"/>
    </location>
</feature>
<evidence type="ECO:0000259" key="4">
    <source>
        <dbReference type="PROSITE" id="PS01124"/>
    </source>
</evidence>
<dbReference type="Pfam" id="PF12625">
    <property type="entry name" value="Arabinose_bd"/>
    <property type="match status" value="1"/>
</dbReference>
<dbReference type="Pfam" id="PF12833">
    <property type="entry name" value="HTH_18"/>
    <property type="match status" value="1"/>
</dbReference>
<organism evidence="5 6">
    <name type="scientific">Aquirhabdus parva</name>
    <dbReference type="NCBI Taxonomy" id="2283318"/>
    <lineage>
        <taxon>Bacteria</taxon>
        <taxon>Pseudomonadati</taxon>
        <taxon>Pseudomonadota</taxon>
        <taxon>Gammaproteobacteria</taxon>
        <taxon>Moraxellales</taxon>
        <taxon>Moraxellaceae</taxon>
        <taxon>Aquirhabdus</taxon>
    </lineage>
</organism>
<proteinExistence type="predicted"/>
<dbReference type="PROSITE" id="PS01124">
    <property type="entry name" value="HTH_ARAC_FAMILY_2"/>
    <property type="match status" value="1"/>
</dbReference>
<keyword evidence="1" id="KW-0805">Transcription regulation</keyword>
<dbReference type="SUPFAM" id="SSF46689">
    <property type="entry name" value="Homeodomain-like"/>
    <property type="match status" value="1"/>
</dbReference>